<evidence type="ECO:0000256" key="1">
    <source>
        <dbReference type="ARBA" id="ARBA00004123"/>
    </source>
</evidence>
<feature type="compositionally biased region" description="Low complexity" evidence="6">
    <location>
        <begin position="99"/>
        <end position="111"/>
    </location>
</feature>
<feature type="region of interest" description="Disordered" evidence="6">
    <location>
        <begin position="1"/>
        <end position="156"/>
    </location>
</feature>
<dbReference type="GO" id="GO:0005634">
    <property type="term" value="C:nucleus"/>
    <property type="evidence" value="ECO:0007669"/>
    <property type="project" value="UniProtKB-SubCell"/>
</dbReference>
<keyword evidence="4" id="KW-0040">ANK repeat</keyword>
<evidence type="ECO:0000256" key="4">
    <source>
        <dbReference type="ARBA" id="ARBA00023043"/>
    </source>
</evidence>
<evidence type="ECO:0000256" key="3">
    <source>
        <dbReference type="ARBA" id="ARBA00022737"/>
    </source>
</evidence>
<dbReference type="PANTHER" id="PTHR15263:SF1">
    <property type="entry name" value="NF-KAPPA-B INHIBITOR-LIKE PROTEIN 1"/>
    <property type="match status" value="1"/>
</dbReference>
<reference evidence="7" key="1">
    <citation type="submission" date="2021-02" db="EMBL/GenBank/DDBJ databases">
        <authorList>
            <person name="Nieuwenhuis M."/>
            <person name="Van De Peppel L.J.J."/>
        </authorList>
    </citation>
    <scope>NUCLEOTIDE SEQUENCE</scope>
    <source>
        <strain evidence="7">D49</strain>
    </source>
</reference>
<gene>
    <name evidence="7" type="ORF">H0H81_006142</name>
</gene>
<dbReference type="Proteomes" id="UP000717328">
    <property type="component" value="Unassembled WGS sequence"/>
</dbReference>
<dbReference type="GO" id="GO:0043124">
    <property type="term" value="P:negative regulation of canonical NF-kappaB signal transduction"/>
    <property type="evidence" value="ECO:0007669"/>
    <property type="project" value="InterPro"/>
</dbReference>
<reference evidence="7" key="2">
    <citation type="submission" date="2021-10" db="EMBL/GenBank/DDBJ databases">
        <title>Phylogenomics reveals ancestral predisposition of the termite-cultivated fungus Termitomyces towards a domesticated lifestyle.</title>
        <authorList>
            <person name="Auxier B."/>
            <person name="Grum-Grzhimaylo A."/>
            <person name="Cardenas M.E."/>
            <person name="Lodge J.D."/>
            <person name="Laessoe T."/>
            <person name="Pedersen O."/>
            <person name="Smith M.E."/>
            <person name="Kuyper T.W."/>
            <person name="Franco-Molano E.A."/>
            <person name="Baroni T.J."/>
            <person name="Aanen D.K."/>
        </authorList>
    </citation>
    <scope>NUCLEOTIDE SEQUENCE</scope>
    <source>
        <strain evidence="7">D49</strain>
    </source>
</reference>
<evidence type="ECO:0000313" key="8">
    <source>
        <dbReference type="Proteomes" id="UP000717328"/>
    </source>
</evidence>
<name>A0A9P7FRT6_9AGAR</name>
<keyword evidence="8" id="KW-1185">Reference proteome</keyword>
<comment type="subcellular location">
    <subcellularLocation>
        <location evidence="1">Nucleus</location>
    </subcellularLocation>
</comment>
<feature type="compositionally biased region" description="Low complexity" evidence="6">
    <location>
        <begin position="46"/>
        <end position="84"/>
    </location>
</feature>
<protein>
    <submittedName>
        <fullName evidence="7">Uncharacterized protein</fullName>
    </submittedName>
</protein>
<feature type="compositionally biased region" description="Pro residues" evidence="6">
    <location>
        <begin position="117"/>
        <end position="145"/>
    </location>
</feature>
<dbReference type="AlphaFoldDB" id="A0A9P7FRT6"/>
<accession>A0A9P7FRT6</accession>
<dbReference type="OrthoDB" id="3241983at2759"/>
<evidence type="ECO:0000256" key="2">
    <source>
        <dbReference type="ARBA" id="ARBA00022553"/>
    </source>
</evidence>
<dbReference type="EMBL" id="JABCKI010005870">
    <property type="protein sequence ID" value="KAG5636998.1"/>
    <property type="molecule type" value="Genomic_DNA"/>
</dbReference>
<dbReference type="PANTHER" id="PTHR15263">
    <property type="entry name" value="I-KAPPA-B-LIKE PROTEIN IKBL"/>
    <property type="match status" value="1"/>
</dbReference>
<feature type="compositionally biased region" description="Polar residues" evidence="6">
    <location>
        <begin position="29"/>
        <end position="40"/>
    </location>
</feature>
<keyword evidence="2" id="KW-0597">Phosphoprotein</keyword>
<comment type="caution">
    <text evidence="7">The sequence shown here is derived from an EMBL/GenBank/DDBJ whole genome shotgun (WGS) entry which is preliminary data.</text>
</comment>
<keyword evidence="5" id="KW-0539">Nucleus</keyword>
<sequence length="329" mass="35717">MTGLWSRTPPRKARPPKTSPSPSIGSPWAPSSSIYPNFQHETAGRTSSTPFSLSSPSSSTSSAPAPQGSPYSWNSGSSLSSPGTPRRRQPEVLGPTPSPSSSYRLPPLQRSMGYLAFPPPSASPSPPKSSPPMSAPAPETTPPAPADAQVDLAAEEKARALRLQQAEEARRGEEAWVASGGTLRDAHGRRDPVRTAAVRAELALRAWEAEAVARWEAYEAAWRRLLGGDADEVQEGLRFKDIPWPVSVPGGAVQPEDVTVSRVEEFLLEGLKVRGCPTTRRERVRGALLRWHPDKMTRVVGRVVDEDTERVKEGVRVVTECLQKLNETR</sequence>
<proteinExistence type="predicted"/>
<evidence type="ECO:0000256" key="5">
    <source>
        <dbReference type="ARBA" id="ARBA00023242"/>
    </source>
</evidence>
<organism evidence="7 8">
    <name type="scientific">Sphagnurus paluster</name>
    <dbReference type="NCBI Taxonomy" id="117069"/>
    <lineage>
        <taxon>Eukaryota</taxon>
        <taxon>Fungi</taxon>
        <taxon>Dikarya</taxon>
        <taxon>Basidiomycota</taxon>
        <taxon>Agaricomycotina</taxon>
        <taxon>Agaricomycetes</taxon>
        <taxon>Agaricomycetidae</taxon>
        <taxon>Agaricales</taxon>
        <taxon>Tricholomatineae</taxon>
        <taxon>Lyophyllaceae</taxon>
        <taxon>Sphagnurus</taxon>
    </lineage>
</organism>
<evidence type="ECO:0000256" key="6">
    <source>
        <dbReference type="SAM" id="MobiDB-lite"/>
    </source>
</evidence>
<evidence type="ECO:0000313" key="7">
    <source>
        <dbReference type="EMBL" id="KAG5636998.1"/>
    </source>
</evidence>
<keyword evidence="3" id="KW-0677">Repeat</keyword>
<dbReference type="InterPro" id="IPR038753">
    <property type="entry name" value="NFKBIL1"/>
</dbReference>